<name>A0AAQ2NHM3_BACFG</name>
<dbReference type="Proteomes" id="UP001060330">
    <property type="component" value="Chromosome"/>
</dbReference>
<evidence type="ECO:0000313" key="2">
    <source>
        <dbReference type="Proteomes" id="UP001060330"/>
    </source>
</evidence>
<evidence type="ECO:0000313" key="1">
    <source>
        <dbReference type="EMBL" id="UVR57974.1"/>
    </source>
</evidence>
<sequence>MNKKFFKCKRLVICAQEPDNLQKTLTMLIEKRYKDEDTGSDGVNSLPKLELSYSSGVYFFIKTKKDNYQLGNKEIKNLPPNLKKNHLLQEMVFQIRSVNA</sequence>
<proteinExistence type="predicted"/>
<reference evidence="1" key="1">
    <citation type="submission" date="2022-08" db="EMBL/GenBank/DDBJ databases">
        <title>Genome Sequencing of Bacteroides fragilis Group Isolates with Nanopore Technology.</title>
        <authorList>
            <person name="Tisza M.J."/>
            <person name="Smith D."/>
            <person name="Dekker J.P."/>
        </authorList>
    </citation>
    <scope>NUCLEOTIDE SEQUENCE</scope>
    <source>
        <strain evidence="1">BFG-70</strain>
    </source>
</reference>
<dbReference type="RefSeq" id="WP_230595210.1">
    <property type="nucleotide sequence ID" value="NZ_JAFKPR010000006.1"/>
</dbReference>
<organism evidence="1 2">
    <name type="scientific">Bacteroides fragilis</name>
    <dbReference type="NCBI Taxonomy" id="817"/>
    <lineage>
        <taxon>Bacteria</taxon>
        <taxon>Pseudomonadati</taxon>
        <taxon>Bacteroidota</taxon>
        <taxon>Bacteroidia</taxon>
        <taxon>Bacteroidales</taxon>
        <taxon>Bacteroidaceae</taxon>
        <taxon>Bacteroides</taxon>
    </lineage>
</organism>
<protein>
    <submittedName>
        <fullName evidence="1">Uncharacterized protein</fullName>
    </submittedName>
</protein>
<dbReference type="AlphaFoldDB" id="A0AAQ2NHM3"/>
<dbReference type="EMBL" id="CP103216">
    <property type="protein sequence ID" value="UVR57974.1"/>
    <property type="molecule type" value="Genomic_DNA"/>
</dbReference>
<accession>A0AAQ2NHM3</accession>
<gene>
    <name evidence="1" type="ORF">NXX45_08010</name>
</gene>